<evidence type="ECO:0000256" key="5">
    <source>
        <dbReference type="ARBA" id="ARBA00048336"/>
    </source>
</evidence>
<dbReference type="PANTHER" id="PTHR12210">
    <property type="entry name" value="DULLARD PROTEIN PHOSPHATASE"/>
    <property type="match status" value="1"/>
</dbReference>
<dbReference type="GO" id="GO:0008420">
    <property type="term" value="F:RNA polymerase II CTD heptapeptide repeat phosphatase activity"/>
    <property type="evidence" value="ECO:0007669"/>
    <property type="project" value="InterPro"/>
</dbReference>
<feature type="active site" description="4-aspartylphosphate intermediate" evidence="6">
    <location>
        <position position="961"/>
    </location>
</feature>
<keyword evidence="11" id="KW-1185">Reference proteome</keyword>
<accession>A0AAD5FKA1</accession>
<feature type="compositionally biased region" description="Basic and acidic residues" evidence="8">
    <location>
        <begin position="133"/>
        <end position="143"/>
    </location>
</feature>
<evidence type="ECO:0000313" key="10">
    <source>
        <dbReference type="EMBL" id="KAI5618612.1"/>
    </source>
</evidence>
<keyword evidence="2" id="KW-0378">Hydrolase</keyword>
<dbReference type="SUPFAM" id="SSF56784">
    <property type="entry name" value="HAD-like"/>
    <property type="match status" value="1"/>
</dbReference>
<feature type="site" description="Transition state stabilizer" evidence="7">
    <location>
        <position position="1055"/>
    </location>
</feature>
<sequence>MNSAERKTSVDHTVQQNVSGLTPPDGDYAENGQFSGEITKQDKLDCSEISSLSEFDLEHSESFSINGDFSHLIENSKRSECSAESNVSDQTETEEREPETLFQTTPELCMHYEDVDTEIQALVLSDLEMLNEQETKSEQHSEEDFSGEGSEEISVSDSYEQHSEQDDQNAVFELDYEPCPSFEQCELNNQNMPCECHTTHFESSEMCQASQESMPAGLPGSLEQQPPAGQIETTYDSELTLRNIEGSGLDSFESSVQSQLSDSFAEQTSDLYQSFEYYNAQEYNQMSLNDTECIEALEQCASCGKYFEKCDIPEQCESSEPAQNSEDPQHSESFENPLELCEAFGTQCSVFHTSELPRENLPIELNTNKVRKRTERDMMFIGSMETFEARWISQFLAVDHHPNNTLEKQDLEGHSVAINEPNNELLSCGSNAEPEPVIAHLDTTGENRVLCEECEMKGIGELKYAMSSELFEFCDMEAETFEFEYDESKTGESVVKGASIDECSEEEYSDCIDGKSQGSAETEESFKSLIEESEEIYPLQTDDSELLDDFHEKDEGIAIHRQESYDISEGLRDTLDSDTPDEVEEYENAQEFCSEPKTSQKELCKTYAEVLCFGLHLETVQSIEPFLEEAVLLDEEDYGSEHDDEDTTDTQSHSYENENVESSEETIAPEPSESEIYGLPNADERIYKQDASDPSSIQSESHEQGISTLETIAEHDSITESELSEKFTEFSRLVETEVQHRLVSETGVNESKAENEALTDDDQIDEENDLEVIDETDEHQNPCCGEIETCEDVDTFSFCTEEVEADVEICTETNAGEDPQNDALDLPIAQNALELNSDEDPCVDPEPPGCRNIALELAETTERKDDPPPESECIGKLDKIIHQAVQSTTTENSEPDHFFKLAGEIAAYEQIEEDTEESDDEDYPESCDCEFCVQSIEQVPAKPLLPQSKSKDAGKICVVIDLDETLVHSSFKPVNNADFIIPVEIDGAVHQVYVLKRPHVDEFLKRMGELFECVLFTASLAKYADPVSDLLDKWGAFRCRLFRESCVFHRGNYVKDLSRLGRDLNKVIIVDNSPASYIFHPDNAVPVASWFDDMADTELLDLIPFFERLSKVDDVYAVLKQQRTSS</sequence>
<feature type="active site" description="Proton donor" evidence="6">
    <location>
        <position position="963"/>
    </location>
</feature>
<name>A0AAD5FKA1_SILAS</name>
<feature type="compositionally biased region" description="Acidic residues" evidence="8">
    <location>
        <begin position="637"/>
        <end position="648"/>
    </location>
</feature>
<evidence type="ECO:0000256" key="8">
    <source>
        <dbReference type="SAM" id="MobiDB-lite"/>
    </source>
</evidence>
<evidence type="ECO:0000259" key="9">
    <source>
        <dbReference type="PROSITE" id="PS50969"/>
    </source>
</evidence>
<feature type="region of interest" description="Disordered" evidence="8">
    <location>
        <begin position="637"/>
        <end position="677"/>
    </location>
</feature>
<feature type="site" description="Transition state stabilizer" evidence="7">
    <location>
        <position position="1017"/>
    </location>
</feature>
<evidence type="ECO:0000256" key="4">
    <source>
        <dbReference type="ARBA" id="ARBA00047761"/>
    </source>
</evidence>
<dbReference type="InterPro" id="IPR050365">
    <property type="entry name" value="TIM50"/>
</dbReference>
<dbReference type="Gene3D" id="3.40.50.1000">
    <property type="entry name" value="HAD superfamily/HAD-like"/>
    <property type="match status" value="1"/>
</dbReference>
<organism evidence="10 11">
    <name type="scientific">Silurus asotus</name>
    <name type="common">Amur catfish</name>
    <name type="synonym">Parasilurus asotus</name>
    <dbReference type="NCBI Taxonomy" id="30991"/>
    <lineage>
        <taxon>Eukaryota</taxon>
        <taxon>Metazoa</taxon>
        <taxon>Chordata</taxon>
        <taxon>Craniata</taxon>
        <taxon>Vertebrata</taxon>
        <taxon>Euteleostomi</taxon>
        <taxon>Actinopterygii</taxon>
        <taxon>Neopterygii</taxon>
        <taxon>Teleostei</taxon>
        <taxon>Ostariophysi</taxon>
        <taxon>Siluriformes</taxon>
        <taxon>Siluridae</taxon>
        <taxon>Silurus</taxon>
    </lineage>
</organism>
<dbReference type="InterPro" id="IPR023214">
    <property type="entry name" value="HAD_sf"/>
</dbReference>
<dbReference type="NCBIfam" id="TIGR02251">
    <property type="entry name" value="HIF-SF_euk"/>
    <property type="match status" value="1"/>
</dbReference>
<dbReference type="InterPro" id="IPR040078">
    <property type="entry name" value="RNA_Pol_CTD_Phosphatase"/>
</dbReference>
<dbReference type="InterPro" id="IPR036412">
    <property type="entry name" value="HAD-like_sf"/>
</dbReference>
<dbReference type="AlphaFoldDB" id="A0AAD5FKA1"/>
<evidence type="ECO:0000256" key="1">
    <source>
        <dbReference type="ARBA" id="ARBA00013081"/>
    </source>
</evidence>
<feature type="region of interest" description="Disordered" evidence="8">
    <location>
        <begin position="76"/>
        <end position="101"/>
    </location>
</feature>
<feature type="domain" description="FCP1 homology" evidence="9">
    <location>
        <begin position="951"/>
        <end position="1109"/>
    </location>
</feature>
<evidence type="ECO:0000313" key="11">
    <source>
        <dbReference type="Proteomes" id="UP001205998"/>
    </source>
</evidence>
<dbReference type="SFLD" id="SFLDG01124">
    <property type="entry name" value="C0.1:_RNA_Pol_CTD_Phosphatase"/>
    <property type="match status" value="1"/>
</dbReference>
<dbReference type="SFLD" id="SFLDS00003">
    <property type="entry name" value="Haloacid_Dehalogenase"/>
    <property type="match status" value="1"/>
</dbReference>
<dbReference type="FunFam" id="3.40.50.1000:FF:000013">
    <property type="entry name" value="Carboxy-terminal domain RNA polymerase II polypeptide A small"/>
    <property type="match status" value="1"/>
</dbReference>
<keyword evidence="3" id="KW-0904">Protein phosphatase</keyword>
<dbReference type="Proteomes" id="UP001205998">
    <property type="component" value="Unassembled WGS sequence"/>
</dbReference>
<dbReference type="CDD" id="cd07521">
    <property type="entry name" value="HAD_FCP1-like"/>
    <property type="match status" value="1"/>
</dbReference>
<feature type="region of interest" description="Disordered" evidence="8">
    <location>
        <begin position="743"/>
        <end position="766"/>
    </location>
</feature>
<feature type="compositionally biased region" description="Polar residues" evidence="8">
    <location>
        <begin position="11"/>
        <end position="20"/>
    </location>
</feature>
<dbReference type="PROSITE" id="PS50969">
    <property type="entry name" value="FCP1"/>
    <property type="match status" value="1"/>
</dbReference>
<feature type="region of interest" description="Disordered" evidence="8">
    <location>
        <begin position="132"/>
        <end position="167"/>
    </location>
</feature>
<evidence type="ECO:0000256" key="3">
    <source>
        <dbReference type="ARBA" id="ARBA00022912"/>
    </source>
</evidence>
<dbReference type="SMART" id="SM00577">
    <property type="entry name" value="CPDc"/>
    <property type="match status" value="1"/>
</dbReference>
<dbReference type="Pfam" id="PF03031">
    <property type="entry name" value="NIF"/>
    <property type="match status" value="1"/>
</dbReference>
<evidence type="ECO:0000256" key="2">
    <source>
        <dbReference type="ARBA" id="ARBA00022801"/>
    </source>
</evidence>
<gene>
    <name evidence="10" type="ORF">C0J50_21811</name>
</gene>
<comment type="catalytic activity">
    <reaction evidence="4">
        <text>O-phospho-L-seryl-[protein] + H2O = L-seryl-[protein] + phosphate</text>
        <dbReference type="Rhea" id="RHEA:20629"/>
        <dbReference type="Rhea" id="RHEA-COMP:9863"/>
        <dbReference type="Rhea" id="RHEA-COMP:11604"/>
        <dbReference type="ChEBI" id="CHEBI:15377"/>
        <dbReference type="ChEBI" id="CHEBI:29999"/>
        <dbReference type="ChEBI" id="CHEBI:43474"/>
        <dbReference type="ChEBI" id="CHEBI:83421"/>
        <dbReference type="EC" id="3.1.3.16"/>
    </reaction>
</comment>
<feature type="compositionally biased region" description="Basic and acidic residues" evidence="8">
    <location>
        <begin position="1"/>
        <end position="10"/>
    </location>
</feature>
<comment type="catalytic activity">
    <reaction evidence="5">
        <text>O-phospho-L-threonyl-[protein] + H2O = L-threonyl-[protein] + phosphate</text>
        <dbReference type="Rhea" id="RHEA:47004"/>
        <dbReference type="Rhea" id="RHEA-COMP:11060"/>
        <dbReference type="Rhea" id="RHEA-COMP:11605"/>
        <dbReference type="ChEBI" id="CHEBI:15377"/>
        <dbReference type="ChEBI" id="CHEBI:30013"/>
        <dbReference type="ChEBI" id="CHEBI:43474"/>
        <dbReference type="ChEBI" id="CHEBI:61977"/>
        <dbReference type="EC" id="3.1.3.16"/>
    </reaction>
</comment>
<feature type="compositionally biased region" description="Acidic residues" evidence="8">
    <location>
        <begin position="757"/>
        <end position="766"/>
    </location>
</feature>
<reference evidence="10" key="1">
    <citation type="submission" date="2018-07" db="EMBL/GenBank/DDBJ databases">
        <title>Comparative genomics of catfishes provides insights into carnivory and benthic adaptation.</title>
        <authorList>
            <person name="Zhang Y."/>
            <person name="Wang D."/>
            <person name="Peng Z."/>
            <person name="Zheng S."/>
            <person name="Shao F."/>
            <person name="Tao W."/>
        </authorList>
    </citation>
    <scope>NUCLEOTIDE SEQUENCE</scope>
    <source>
        <strain evidence="10">Chongqing</strain>
    </source>
</reference>
<dbReference type="EC" id="3.1.3.16" evidence="1"/>
<comment type="caution">
    <text evidence="10">The sequence shown here is derived from an EMBL/GenBank/DDBJ whole genome shotgun (WGS) entry which is preliminary data.</text>
</comment>
<dbReference type="EMBL" id="MU551688">
    <property type="protein sequence ID" value="KAI5618612.1"/>
    <property type="molecule type" value="Genomic_DNA"/>
</dbReference>
<feature type="region of interest" description="Disordered" evidence="8">
    <location>
        <begin position="1"/>
        <end position="40"/>
    </location>
</feature>
<protein>
    <recommendedName>
        <fullName evidence="1">protein-serine/threonine phosphatase</fullName>
        <ecNumber evidence="1">3.1.3.16</ecNumber>
    </recommendedName>
</protein>
<proteinExistence type="predicted"/>
<evidence type="ECO:0000256" key="7">
    <source>
        <dbReference type="PIRSR" id="PIRSR640078-3"/>
    </source>
</evidence>
<dbReference type="InterPro" id="IPR004274">
    <property type="entry name" value="FCP1_dom"/>
</dbReference>
<dbReference type="InterPro" id="IPR011948">
    <property type="entry name" value="Dullard_phosphatase"/>
</dbReference>
<evidence type="ECO:0000256" key="6">
    <source>
        <dbReference type="PIRSR" id="PIRSR640078-1"/>
    </source>
</evidence>